<protein>
    <recommendedName>
        <fullName evidence="13">Cytochrome b561 domain-containing protein</fullName>
    </recommendedName>
</protein>
<feature type="domain" description="Cytochrome b561" evidence="13">
    <location>
        <begin position="67"/>
        <end position="259"/>
    </location>
</feature>
<dbReference type="Proteomes" id="UP000030745">
    <property type="component" value="Unassembled WGS sequence"/>
</dbReference>
<dbReference type="PROSITE" id="PS50939">
    <property type="entry name" value="CYTOCHROME_B561"/>
    <property type="match status" value="1"/>
</dbReference>
<gene>
    <name evidence="14" type="ORF">SPRG_07687</name>
</gene>
<evidence type="ECO:0000256" key="9">
    <source>
        <dbReference type="ARBA" id="ARBA00023004"/>
    </source>
</evidence>
<evidence type="ECO:0000256" key="7">
    <source>
        <dbReference type="ARBA" id="ARBA00022982"/>
    </source>
</evidence>
<dbReference type="InterPro" id="IPR006593">
    <property type="entry name" value="Cyt_b561/ferric_Rdtase_TM"/>
</dbReference>
<evidence type="ECO:0000256" key="10">
    <source>
        <dbReference type="ARBA" id="ARBA00023136"/>
    </source>
</evidence>
<evidence type="ECO:0000256" key="6">
    <source>
        <dbReference type="ARBA" id="ARBA00022723"/>
    </source>
</evidence>
<dbReference type="OMA" id="THVFRDD"/>
<evidence type="ECO:0000256" key="8">
    <source>
        <dbReference type="ARBA" id="ARBA00022989"/>
    </source>
</evidence>
<evidence type="ECO:0000256" key="1">
    <source>
        <dbReference type="ARBA" id="ARBA00001970"/>
    </source>
</evidence>
<dbReference type="Gene3D" id="1.20.120.1770">
    <property type="match status" value="1"/>
</dbReference>
<evidence type="ECO:0000259" key="13">
    <source>
        <dbReference type="PROSITE" id="PS50939"/>
    </source>
</evidence>
<dbReference type="RefSeq" id="XP_012202355.1">
    <property type="nucleotide sequence ID" value="XM_012346965.1"/>
</dbReference>
<evidence type="ECO:0000313" key="14">
    <source>
        <dbReference type="EMBL" id="KDO26974.1"/>
    </source>
</evidence>
<accession>A0A067C866</accession>
<feature type="transmembrane region" description="Helical" evidence="12">
    <location>
        <begin position="138"/>
        <end position="160"/>
    </location>
</feature>
<reference evidence="14 15" key="1">
    <citation type="journal article" date="2013" name="PLoS Genet.">
        <title>Distinctive expansion of potential virulence genes in the genome of the oomycete fish pathogen Saprolegnia parasitica.</title>
        <authorList>
            <person name="Jiang R.H."/>
            <person name="de Bruijn I."/>
            <person name="Haas B.J."/>
            <person name="Belmonte R."/>
            <person name="Lobach L."/>
            <person name="Christie J."/>
            <person name="van den Ackerveken G."/>
            <person name="Bottin A."/>
            <person name="Bulone V."/>
            <person name="Diaz-Moreno S.M."/>
            <person name="Dumas B."/>
            <person name="Fan L."/>
            <person name="Gaulin E."/>
            <person name="Govers F."/>
            <person name="Grenville-Briggs L.J."/>
            <person name="Horner N.R."/>
            <person name="Levin J.Z."/>
            <person name="Mammella M."/>
            <person name="Meijer H.J."/>
            <person name="Morris P."/>
            <person name="Nusbaum C."/>
            <person name="Oome S."/>
            <person name="Phillips A.J."/>
            <person name="van Rooyen D."/>
            <person name="Rzeszutek E."/>
            <person name="Saraiva M."/>
            <person name="Secombes C.J."/>
            <person name="Seidl M.F."/>
            <person name="Snel B."/>
            <person name="Stassen J.H."/>
            <person name="Sykes S."/>
            <person name="Tripathy S."/>
            <person name="van den Berg H."/>
            <person name="Vega-Arreguin J.C."/>
            <person name="Wawra S."/>
            <person name="Young S.K."/>
            <person name="Zeng Q."/>
            <person name="Dieguez-Uribeondo J."/>
            <person name="Russ C."/>
            <person name="Tyler B.M."/>
            <person name="van West P."/>
        </authorList>
    </citation>
    <scope>NUCLEOTIDE SEQUENCE [LARGE SCALE GENOMIC DNA]</scope>
    <source>
        <strain evidence="14 15">CBS 223.65</strain>
    </source>
</reference>
<feature type="transmembrane region" description="Helical" evidence="12">
    <location>
        <begin position="236"/>
        <end position="254"/>
    </location>
</feature>
<dbReference type="AlphaFoldDB" id="A0A067C866"/>
<evidence type="ECO:0000256" key="5">
    <source>
        <dbReference type="ARBA" id="ARBA00022692"/>
    </source>
</evidence>
<keyword evidence="4" id="KW-0349">Heme</keyword>
<dbReference type="Pfam" id="PF03188">
    <property type="entry name" value="Cytochrom_B561"/>
    <property type="match status" value="1"/>
</dbReference>
<feature type="transmembrane region" description="Helical" evidence="12">
    <location>
        <begin position="172"/>
        <end position="189"/>
    </location>
</feature>
<keyword evidence="6" id="KW-0479">Metal-binding</keyword>
<evidence type="ECO:0000256" key="2">
    <source>
        <dbReference type="ARBA" id="ARBA00004141"/>
    </source>
</evidence>
<feature type="transmembrane region" description="Helical" evidence="12">
    <location>
        <begin position="70"/>
        <end position="87"/>
    </location>
</feature>
<feature type="region of interest" description="Disordered" evidence="11">
    <location>
        <begin position="1"/>
        <end position="52"/>
    </location>
</feature>
<dbReference type="InterPro" id="IPR045150">
    <property type="entry name" value="CYB561D1/2"/>
</dbReference>
<dbReference type="OrthoDB" id="432881at2759"/>
<comment type="cofactor">
    <cofactor evidence="1">
        <name>heme b</name>
        <dbReference type="ChEBI" id="CHEBI:60344"/>
    </cofactor>
</comment>
<feature type="transmembrane region" description="Helical" evidence="12">
    <location>
        <begin position="210"/>
        <end position="230"/>
    </location>
</feature>
<evidence type="ECO:0000256" key="12">
    <source>
        <dbReference type="SAM" id="Phobius"/>
    </source>
</evidence>
<keyword evidence="5 12" id="KW-0812">Transmembrane</keyword>
<proteinExistence type="predicted"/>
<evidence type="ECO:0000313" key="15">
    <source>
        <dbReference type="Proteomes" id="UP000030745"/>
    </source>
</evidence>
<name>A0A067C866_SAPPC</name>
<dbReference type="PANTHER" id="PTHR15422">
    <property type="entry name" value="OS05G0565100 PROTEIN"/>
    <property type="match status" value="1"/>
</dbReference>
<keyword evidence="3" id="KW-0813">Transport</keyword>
<dbReference type="EMBL" id="KK583220">
    <property type="protein sequence ID" value="KDO26974.1"/>
    <property type="molecule type" value="Genomic_DNA"/>
</dbReference>
<keyword evidence="9" id="KW-0408">Iron</keyword>
<keyword evidence="7" id="KW-0249">Electron transport</keyword>
<dbReference type="SMART" id="SM00665">
    <property type="entry name" value="B561"/>
    <property type="match status" value="1"/>
</dbReference>
<keyword evidence="10 12" id="KW-0472">Membrane</keyword>
<feature type="transmembrane region" description="Helical" evidence="12">
    <location>
        <begin position="93"/>
        <end position="117"/>
    </location>
</feature>
<comment type="subcellular location">
    <subcellularLocation>
        <location evidence="2">Membrane</location>
        <topology evidence="2">Multi-pass membrane protein</topology>
    </subcellularLocation>
</comment>
<dbReference type="GO" id="GO:0140575">
    <property type="term" value="F:transmembrane monodehydroascorbate reductase activity"/>
    <property type="evidence" value="ECO:0007669"/>
    <property type="project" value="InterPro"/>
</dbReference>
<dbReference type="GO" id="GO:0046872">
    <property type="term" value="F:metal ion binding"/>
    <property type="evidence" value="ECO:0007669"/>
    <property type="project" value="UniProtKB-KW"/>
</dbReference>
<dbReference type="GO" id="GO:0016020">
    <property type="term" value="C:membrane"/>
    <property type="evidence" value="ECO:0007669"/>
    <property type="project" value="UniProtKB-SubCell"/>
</dbReference>
<keyword evidence="15" id="KW-1185">Reference proteome</keyword>
<keyword evidence="8 12" id="KW-1133">Transmembrane helix</keyword>
<dbReference type="GeneID" id="24129943"/>
<dbReference type="PANTHER" id="PTHR15422:SF45">
    <property type="entry name" value="CYTOCHROME B561 DOMAIN-CONTAINING PROTEIN"/>
    <property type="match status" value="1"/>
</dbReference>
<organism evidence="14 15">
    <name type="scientific">Saprolegnia parasitica (strain CBS 223.65)</name>
    <dbReference type="NCBI Taxonomy" id="695850"/>
    <lineage>
        <taxon>Eukaryota</taxon>
        <taxon>Sar</taxon>
        <taxon>Stramenopiles</taxon>
        <taxon>Oomycota</taxon>
        <taxon>Saprolegniomycetes</taxon>
        <taxon>Saprolegniales</taxon>
        <taxon>Saprolegniaceae</taxon>
        <taxon>Saprolegnia</taxon>
    </lineage>
</organism>
<dbReference type="KEGG" id="spar:SPRG_07687"/>
<evidence type="ECO:0000256" key="4">
    <source>
        <dbReference type="ARBA" id="ARBA00022617"/>
    </source>
</evidence>
<evidence type="ECO:0000256" key="3">
    <source>
        <dbReference type="ARBA" id="ARBA00022448"/>
    </source>
</evidence>
<dbReference type="VEuPathDB" id="FungiDB:SPRG_07687"/>
<sequence>MDVELPTSRGQLPARKPSEADESDAYDRSTVLSSVAGDDDDDEHGPPAAHSYARSPSVVWSELRDNIAPVTWYCLVAALAICVAVVIKTGVNLLFVHILMMTLGWVAFSSEAMLVYRPFDGLNARSPNKRIQRNIHKFMHYAVLATTLLGLAGILISRGMAGKRLFPHNKHGWMGFITVALMLLQMEVGRRKLKFLQFQGRTIFEWHGMVGKLTYASGIASTILGLTHVFRDDMVYVWSAVVMSVVVFVIYAYVRRNKTAGYAVVDQL</sequence>
<evidence type="ECO:0000256" key="11">
    <source>
        <dbReference type="SAM" id="MobiDB-lite"/>
    </source>
</evidence>